<feature type="transmembrane region" description="Helical" evidence="2">
    <location>
        <begin position="23"/>
        <end position="42"/>
    </location>
</feature>
<gene>
    <name evidence="3" type="ORF">OHV25_21590</name>
</gene>
<evidence type="ECO:0000256" key="1">
    <source>
        <dbReference type="SAM" id="MobiDB-lite"/>
    </source>
</evidence>
<protein>
    <submittedName>
        <fullName evidence="3">DUF485 domain-containing protein</fullName>
    </submittedName>
</protein>
<dbReference type="InterPro" id="IPR007436">
    <property type="entry name" value="DUF485"/>
</dbReference>
<reference evidence="3" key="1">
    <citation type="submission" date="2022-10" db="EMBL/GenBank/DDBJ databases">
        <title>The complete genomes of actinobacterial strains from the NBC collection.</title>
        <authorList>
            <person name="Joergensen T.S."/>
            <person name="Alvarez Arevalo M."/>
            <person name="Sterndorff E.B."/>
            <person name="Faurdal D."/>
            <person name="Vuksanovic O."/>
            <person name="Mourched A.-S."/>
            <person name="Charusanti P."/>
            <person name="Shaw S."/>
            <person name="Blin K."/>
            <person name="Weber T."/>
        </authorList>
    </citation>
    <scope>NUCLEOTIDE SEQUENCE</scope>
    <source>
        <strain evidence="3">NBC_00060</strain>
    </source>
</reference>
<dbReference type="EMBL" id="CP108253">
    <property type="protein sequence ID" value="WTU41985.1"/>
    <property type="molecule type" value="Genomic_DNA"/>
</dbReference>
<keyword evidence="2" id="KW-0812">Transmembrane</keyword>
<sequence>MPHHRSSPGIPQLRTAYRLLRRVSTLTALGYFVLFLVLSGYAPGFLGRHISGGLTAGLLLGLCQLPVTLAAIAVYEWTAQRTVDPLAAAIRHQAAQRPPNSRRYTDGAAR</sequence>
<proteinExistence type="predicted"/>
<keyword evidence="2" id="KW-0472">Membrane</keyword>
<evidence type="ECO:0000256" key="2">
    <source>
        <dbReference type="SAM" id="Phobius"/>
    </source>
</evidence>
<feature type="transmembrane region" description="Helical" evidence="2">
    <location>
        <begin position="54"/>
        <end position="75"/>
    </location>
</feature>
<evidence type="ECO:0000313" key="3">
    <source>
        <dbReference type="EMBL" id="WTU41985.1"/>
    </source>
</evidence>
<keyword evidence="2" id="KW-1133">Transmembrane helix</keyword>
<dbReference type="AlphaFoldDB" id="A0AAU2H1K5"/>
<name>A0AAU2H1K5_9ACTN</name>
<dbReference type="Pfam" id="PF04341">
    <property type="entry name" value="DUF485"/>
    <property type="match status" value="1"/>
</dbReference>
<accession>A0AAU2H1K5</accession>
<organism evidence="3">
    <name type="scientific">Streptomyces sp. NBC_00060</name>
    <dbReference type="NCBI Taxonomy" id="2975636"/>
    <lineage>
        <taxon>Bacteria</taxon>
        <taxon>Bacillati</taxon>
        <taxon>Actinomycetota</taxon>
        <taxon>Actinomycetes</taxon>
        <taxon>Kitasatosporales</taxon>
        <taxon>Streptomycetaceae</taxon>
        <taxon>Streptomyces</taxon>
    </lineage>
</organism>
<feature type="region of interest" description="Disordered" evidence="1">
    <location>
        <begin position="91"/>
        <end position="110"/>
    </location>
</feature>